<reference evidence="13 14" key="1">
    <citation type="submission" date="2022-06" db="EMBL/GenBank/DDBJ databases">
        <title>Ideonella sp. NS12-5 Genome sequencing and assembly.</title>
        <authorList>
            <person name="Jung Y."/>
        </authorList>
    </citation>
    <scope>NUCLEOTIDE SEQUENCE [LARGE SCALE GENOMIC DNA]</scope>
    <source>
        <strain evidence="13 14">NS12-5</strain>
    </source>
</reference>
<dbReference type="SUPFAM" id="SSF53686">
    <property type="entry name" value="Tryptophan synthase beta subunit-like PLP-dependent enzymes"/>
    <property type="match status" value="1"/>
</dbReference>
<evidence type="ECO:0000256" key="9">
    <source>
        <dbReference type="ARBA" id="ARBA00023239"/>
    </source>
</evidence>
<keyword evidence="8 11" id="KW-0057">Aromatic amino acid biosynthesis</keyword>
<keyword evidence="9 11" id="KW-0456">Lyase</keyword>
<dbReference type="InterPro" id="IPR001926">
    <property type="entry name" value="TrpB-like_PALP"/>
</dbReference>
<gene>
    <name evidence="11 13" type="primary">trpB</name>
    <name evidence="13" type="ORF">M0L44_05585</name>
</gene>
<evidence type="ECO:0000259" key="12">
    <source>
        <dbReference type="Pfam" id="PF00291"/>
    </source>
</evidence>
<sequence length="403" mass="43666">MFEYHQPDASGHFGPYGGRFVSETLTHALDELQAAYEHYRQDPEFQREYAYELKHFVGRPSPIYHAARLSREVGGAQIYLKREDLNHTGAHKVNNTIGQALLARRMGKPRVIAETGAGQHGVATATVCARYGMECVVYMGSEDVKRQSPNVYRMHLLGAKVVPVESGSKTLKDALNEALRDWVANVENTFYIIGTVAGPAPYPAMVRDFQRIIGDECLVQMPEMLGGDRQPDAVVAAVGGGSNAMGIFYPYIPHENVRLIGVEAAGLGLESGKHAASISAGTPGVLHGNRTYLMQDDNGQIIETHSVSAGLDYPGVGPEHAYLHDIGRAEYVGCTDDEALTAFHRLCRTEGIIPALESSHAVAHAMKLAATMRPDQHVLVNLSGRGDKDINTVAKLAGLEGIA</sequence>
<evidence type="ECO:0000256" key="8">
    <source>
        <dbReference type="ARBA" id="ARBA00023141"/>
    </source>
</evidence>
<comment type="pathway">
    <text evidence="2 11">Amino-acid biosynthesis; L-tryptophan biosynthesis; L-tryptophan from chorismate: step 5/5.</text>
</comment>
<evidence type="ECO:0000256" key="10">
    <source>
        <dbReference type="ARBA" id="ARBA00049047"/>
    </source>
</evidence>
<keyword evidence="7 11" id="KW-0663">Pyridoxal phosphate</keyword>
<accession>A0ABT1BJ10</accession>
<dbReference type="CDD" id="cd06446">
    <property type="entry name" value="Trp-synth_B"/>
    <property type="match status" value="1"/>
</dbReference>
<evidence type="ECO:0000256" key="1">
    <source>
        <dbReference type="ARBA" id="ARBA00001933"/>
    </source>
</evidence>
<evidence type="ECO:0000313" key="13">
    <source>
        <dbReference type="EMBL" id="MCO5976190.1"/>
    </source>
</evidence>
<comment type="cofactor">
    <cofactor evidence="1 11">
        <name>pyridoxal 5'-phosphate</name>
        <dbReference type="ChEBI" id="CHEBI:597326"/>
    </cofactor>
</comment>
<dbReference type="EC" id="4.2.1.20" evidence="11"/>
<comment type="function">
    <text evidence="11">The beta subunit is responsible for the synthesis of L-tryptophan from indole and L-serine.</text>
</comment>
<evidence type="ECO:0000256" key="5">
    <source>
        <dbReference type="ARBA" id="ARBA00022605"/>
    </source>
</evidence>
<feature type="modified residue" description="N6-(pyridoxal phosphate)lysine" evidence="11">
    <location>
        <position position="92"/>
    </location>
</feature>
<dbReference type="InterPro" id="IPR036052">
    <property type="entry name" value="TrpB-like_PALP_sf"/>
</dbReference>
<dbReference type="Gene3D" id="3.40.50.1100">
    <property type="match status" value="2"/>
</dbReference>
<evidence type="ECO:0000256" key="4">
    <source>
        <dbReference type="ARBA" id="ARBA00011270"/>
    </source>
</evidence>
<evidence type="ECO:0000256" key="11">
    <source>
        <dbReference type="HAMAP-Rule" id="MF_00133"/>
    </source>
</evidence>
<evidence type="ECO:0000256" key="6">
    <source>
        <dbReference type="ARBA" id="ARBA00022822"/>
    </source>
</evidence>
<comment type="subunit">
    <text evidence="4 11">Tetramer of two alpha and two beta chains.</text>
</comment>
<dbReference type="EMBL" id="JAMXMC010000003">
    <property type="protein sequence ID" value="MCO5976190.1"/>
    <property type="molecule type" value="Genomic_DNA"/>
</dbReference>
<dbReference type="PROSITE" id="PS00168">
    <property type="entry name" value="TRP_SYNTHASE_BETA"/>
    <property type="match status" value="1"/>
</dbReference>
<dbReference type="RefSeq" id="WP_252768670.1">
    <property type="nucleotide sequence ID" value="NZ_JAMXMC010000003.1"/>
</dbReference>
<dbReference type="PANTHER" id="PTHR48077">
    <property type="entry name" value="TRYPTOPHAN SYNTHASE-RELATED"/>
    <property type="match status" value="1"/>
</dbReference>
<dbReference type="PIRSF" id="PIRSF001413">
    <property type="entry name" value="Trp_syn_beta"/>
    <property type="match status" value="1"/>
</dbReference>
<dbReference type="Pfam" id="PF00291">
    <property type="entry name" value="PALP"/>
    <property type="match status" value="1"/>
</dbReference>
<comment type="similarity">
    <text evidence="3 11">Belongs to the TrpB family.</text>
</comment>
<evidence type="ECO:0000256" key="3">
    <source>
        <dbReference type="ARBA" id="ARBA00009982"/>
    </source>
</evidence>
<dbReference type="InterPro" id="IPR023026">
    <property type="entry name" value="Trp_synth_beta/beta-like"/>
</dbReference>
<evidence type="ECO:0000256" key="7">
    <source>
        <dbReference type="ARBA" id="ARBA00022898"/>
    </source>
</evidence>
<name>A0ABT1BJ10_9BURK</name>
<feature type="domain" description="Tryptophan synthase beta chain-like PALP" evidence="12">
    <location>
        <begin position="58"/>
        <end position="384"/>
    </location>
</feature>
<evidence type="ECO:0000256" key="2">
    <source>
        <dbReference type="ARBA" id="ARBA00004733"/>
    </source>
</evidence>
<comment type="catalytic activity">
    <reaction evidence="10 11">
        <text>(1S,2R)-1-C-(indol-3-yl)glycerol 3-phosphate + L-serine = D-glyceraldehyde 3-phosphate + L-tryptophan + H2O</text>
        <dbReference type="Rhea" id="RHEA:10532"/>
        <dbReference type="ChEBI" id="CHEBI:15377"/>
        <dbReference type="ChEBI" id="CHEBI:33384"/>
        <dbReference type="ChEBI" id="CHEBI:57912"/>
        <dbReference type="ChEBI" id="CHEBI:58866"/>
        <dbReference type="ChEBI" id="CHEBI:59776"/>
        <dbReference type="EC" id="4.2.1.20"/>
    </reaction>
</comment>
<dbReference type="InterPro" id="IPR006653">
    <property type="entry name" value="Trp_synth_b_CS"/>
</dbReference>
<comment type="caution">
    <text evidence="13">The sequence shown here is derived from an EMBL/GenBank/DDBJ whole genome shotgun (WGS) entry which is preliminary data.</text>
</comment>
<dbReference type="NCBIfam" id="TIGR00263">
    <property type="entry name" value="trpB"/>
    <property type="match status" value="1"/>
</dbReference>
<organism evidence="13 14">
    <name type="scientific">Ideonella oryzae</name>
    <dbReference type="NCBI Taxonomy" id="2937441"/>
    <lineage>
        <taxon>Bacteria</taxon>
        <taxon>Pseudomonadati</taxon>
        <taxon>Pseudomonadota</taxon>
        <taxon>Betaproteobacteria</taxon>
        <taxon>Burkholderiales</taxon>
        <taxon>Sphaerotilaceae</taxon>
        <taxon>Ideonella</taxon>
    </lineage>
</organism>
<dbReference type="InterPro" id="IPR006654">
    <property type="entry name" value="Trp_synth_beta"/>
</dbReference>
<dbReference type="GO" id="GO:0004834">
    <property type="term" value="F:tryptophan synthase activity"/>
    <property type="evidence" value="ECO:0007669"/>
    <property type="project" value="UniProtKB-EC"/>
</dbReference>
<dbReference type="HAMAP" id="MF_00133">
    <property type="entry name" value="Trp_synth_beta"/>
    <property type="match status" value="1"/>
</dbReference>
<dbReference type="Proteomes" id="UP001204851">
    <property type="component" value="Unassembled WGS sequence"/>
</dbReference>
<protein>
    <recommendedName>
        <fullName evidence="11">Tryptophan synthase beta chain</fullName>
        <ecNumber evidence="11">4.2.1.20</ecNumber>
    </recommendedName>
</protein>
<keyword evidence="6 11" id="KW-0822">Tryptophan biosynthesis</keyword>
<evidence type="ECO:0000313" key="14">
    <source>
        <dbReference type="Proteomes" id="UP001204851"/>
    </source>
</evidence>
<proteinExistence type="inferred from homology"/>
<keyword evidence="14" id="KW-1185">Reference proteome</keyword>
<keyword evidence="5 11" id="KW-0028">Amino-acid biosynthesis</keyword>
<dbReference type="PANTHER" id="PTHR48077:SF3">
    <property type="entry name" value="TRYPTOPHAN SYNTHASE"/>
    <property type="match status" value="1"/>
</dbReference>